<dbReference type="Proteomes" id="UP001257659">
    <property type="component" value="Unassembled WGS sequence"/>
</dbReference>
<accession>A0ABU1K5C7</accession>
<organism evidence="1 2">
    <name type="scientific">Mesonia maritima</name>
    <dbReference type="NCBI Taxonomy" id="1793873"/>
    <lineage>
        <taxon>Bacteria</taxon>
        <taxon>Pseudomonadati</taxon>
        <taxon>Bacteroidota</taxon>
        <taxon>Flavobacteriia</taxon>
        <taxon>Flavobacteriales</taxon>
        <taxon>Flavobacteriaceae</taxon>
        <taxon>Mesonia</taxon>
    </lineage>
</organism>
<proteinExistence type="predicted"/>
<protein>
    <submittedName>
        <fullName evidence="1">Uncharacterized protein</fullName>
    </submittedName>
</protein>
<dbReference type="RefSeq" id="WP_309726737.1">
    <property type="nucleotide sequence ID" value="NZ_JAVDQA010000001.1"/>
</dbReference>
<reference evidence="1 2" key="1">
    <citation type="submission" date="2023-07" db="EMBL/GenBank/DDBJ databases">
        <title>Genomic Encyclopedia of Type Strains, Phase IV (KMG-IV): sequencing the most valuable type-strain genomes for metagenomic binning, comparative biology and taxonomic classification.</title>
        <authorList>
            <person name="Goeker M."/>
        </authorList>
    </citation>
    <scope>NUCLEOTIDE SEQUENCE [LARGE SCALE GENOMIC DNA]</scope>
    <source>
        <strain evidence="1 2">DSM 102814</strain>
    </source>
</reference>
<dbReference type="EMBL" id="JAVDQA010000001">
    <property type="protein sequence ID" value="MDR6299773.1"/>
    <property type="molecule type" value="Genomic_DNA"/>
</dbReference>
<evidence type="ECO:0000313" key="2">
    <source>
        <dbReference type="Proteomes" id="UP001257659"/>
    </source>
</evidence>
<name>A0ABU1K5C7_9FLAO</name>
<keyword evidence="2" id="KW-1185">Reference proteome</keyword>
<gene>
    <name evidence="1" type="ORF">GGR31_000389</name>
</gene>
<sequence length="66" mass="7863">MKVSFTTKAESNKMQQTDFLKLSPSERFYAFLELSYRLKDFPKKNKQLEKGENFIIQISNAKRLEK</sequence>
<comment type="caution">
    <text evidence="1">The sequence shown here is derived from an EMBL/GenBank/DDBJ whole genome shotgun (WGS) entry which is preliminary data.</text>
</comment>
<evidence type="ECO:0000313" key="1">
    <source>
        <dbReference type="EMBL" id="MDR6299773.1"/>
    </source>
</evidence>